<organism evidence="6 7">
    <name type="scientific">Shewanella indica</name>
    <dbReference type="NCBI Taxonomy" id="768528"/>
    <lineage>
        <taxon>Bacteria</taxon>
        <taxon>Pseudomonadati</taxon>
        <taxon>Pseudomonadota</taxon>
        <taxon>Gammaproteobacteria</taxon>
        <taxon>Alteromonadales</taxon>
        <taxon>Shewanellaceae</taxon>
        <taxon>Shewanella</taxon>
    </lineage>
</organism>
<dbReference type="InterPro" id="IPR018085">
    <property type="entry name" value="Ura-DNA_Glyclase_AS"/>
</dbReference>
<dbReference type="Proteomes" id="UP001272773">
    <property type="component" value="Unassembled WGS sequence"/>
</dbReference>
<dbReference type="InterPro" id="IPR036895">
    <property type="entry name" value="Uracil-DNA_glycosylase-like_sf"/>
</dbReference>
<dbReference type="GeneID" id="88625652"/>
<dbReference type="EMBL" id="JAWXXR010000001">
    <property type="protein sequence ID" value="MDX6018379.1"/>
    <property type="molecule type" value="Genomic_DNA"/>
</dbReference>
<name>A0ABU4QJ83_9GAMM</name>
<keyword evidence="2" id="KW-0227">DNA damage</keyword>
<sequence length="103" mass="11305">MLYTDIYWAKVVGPEKQQAYFQETLAYINAERARGKVIKPPKTNTFNALRYTPLSEVKVVLLGQDPYHGPSSPRPVLLSAQRGGATAIITEHISGAGQYCPGV</sequence>
<evidence type="ECO:0000256" key="2">
    <source>
        <dbReference type="ARBA" id="ARBA00022763"/>
    </source>
</evidence>
<reference evidence="6 7" key="1">
    <citation type="submission" date="2023-11" db="EMBL/GenBank/DDBJ databases">
        <title>MicrobeMod: A computational toolkit for identifying prokaryotic methylation and restriction-modification with nanopore sequencing.</title>
        <authorList>
            <person name="Crits-Christoph A."/>
            <person name="Kang S.C."/>
            <person name="Lee H."/>
            <person name="Ostrov N."/>
        </authorList>
    </citation>
    <scope>NUCLEOTIDE SEQUENCE [LARGE SCALE GENOMIC DNA]</scope>
    <source>
        <strain evidence="6 7">ATCC BAA-2732</strain>
    </source>
</reference>
<proteinExistence type="inferred from homology"/>
<evidence type="ECO:0000313" key="6">
    <source>
        <dbReference type="EMBL" id="MDX6018379.1"/>
    </source>
</evidence>
<dbReference type="RefSeq" id="WP_319619888.1">
    <property type="nucleotide sequence ID" value="NZ_JAVMKW010000007.1"/>
</dbReference>
<gene>
    <name evidence="6" type="ORF">SIL79_19050</name>
</gene>
<evidence type="ECO:0000256" key="3">
    <source>
        <dbReference type="ARBA" id="ARBA00022801"/>
    </source>
</evidence>
<evidence type="ECO:0000256" key="1">
    <source>
        <dbReference type="ARBA" id="ARBA00008184"/>
    </source>
</evidence>
<accession>A0ABU4QJ83</accession>
<evidence type="ECO:0000256" key="4">
    <source>
        <dbReference type="ARBA" id="ARBA00023204"/>
    </source>
</evidence>
<keyword evidence="4" id="KW-0234">DNA repair</keyword>
<comment type="similarity">
    <text evidence="1">Belongs to the uracil-DNA glycosylase (UDG) superfamily. UNG family.</text>
</comment>
<keyword evidence="7" id="KW-1185">Reference proteome</keyword>
<keyword evidence="3" id="KW-0378">Hydrolase</keyword>
<dbReference type="Gene3D" id="3.40.470.10">
    <property type="entry name" value="Uracil-DNA glycosylase-like domain"/>
    <property type="match status" value="1"/>
</dbReference>
<dbReference type="SUPFAM" id="SSF52141">
    <property type="entry name" value="Uracil-DNA glycosylase-like"/>
    <property type="match status" value="1"/>
</dbReference>
<dbReference type="PANTHER" id="PTHR11264:SF0">
    <property type="entry name" value="URACIL-DNA GLYCOSYLASE"/>
    <property type="match status" value="1"/>
</dbReference>
<evidence type="ECO:0008006" key="8">
    <source>
        <dbReference type="Google" id="ProtNLM"/>
    </source>
</evidence>
<evidence type="ECO:0000256" key="5">
    <source>
        <dbReference type="PROSITE-ProRule" id="PRU10072"/>
    </source>
</evidence>
<feature type="active site" description="Proton acceptor" evidence="5">
    <location>
        <position position="65"/>
    </location>
</feature>
<protein>
    <recommendedName>
        <fullName evidence="8">Uracil-DNA glycosylase</fullName>
    </recommendedName>
</protein>
<dbReference type="PROSITE" id="PS00130">
    <property type="entry name" value="U_DNA_GLYCOSYLASE"/>
    <property type="match status" value="1"/>
</dbReference>
<evidence type="ECO:0000313" key="7">
    <source>
        <dbReference type="Proteomes" id="UP001272773"/>
    </source>
</evidence>
<dbReference type="InterPro" id="IPR002043">
    <property type="entry name" value="UDG_fam1"/>
</dbReference>
<dbReference type="PANTHER" id="PTHR11264">
    <property type="entry name" value="URACIL-DNA GLYCOSYLASE"/>
    <property type="match status" value="1"/>
</dbReference>
<comment type="caution">
    <text evidence="6">The sequence shown here is derived from an EMBL/GenBank/DDBJ whole genome shotgun (WGS) entry which is preliminary data.</text>
</comment>